<dbReference type="OrthoDB" id="9802364at2"/>
<dbReference type="Gene3D" id="1.10.10.10">
    <property type="entry name" value="Winged helix-like DNA-binding domain superfamily/Winged helix DNA-binding domain"/>
    <property type="match status" value="1"/>
</dbReference>
<gene>
    <name evidence="4" type="ORF">FS320_27560</name>
</gene>
<dbReference type="RefSeq" id="WP_152715351.1">
    <property type="nucleotide sequence ID" value="NZ_VOSJ01000089.1"/>
</dbReference>
<evidence type="ECO:0000259" key="2">
    <source>
        <dbReference type="Pfam" id="PF00717"/>
    </source>
</evidence>
<evidence type="ECO:0000313" key="4">
    <source>
        <dbReference type="EMBL" id="MPR28792.1"/>
    </source>
</evidence>
<dbReference type="InterPro" id="IPR036388">
    <property type="entry name" value="WH-like_DNA-bd_sf"/>
</dbReference>
<evidence type="ECO:0000256" key="1">
    <source>
        <dbReference type="SAM" id="MobiDB-lite"/>
    </source>
</evidence>
<protein>
    <recommendedName>
        <fullName evidence="6">LexA repressor DNA-binding domain-containing protein</fullName>
    </recommendedName>
</protein>
<dbReference type="PANTHER" id="PTHR33516:SF2">
    <property type="entry name" value="LEXA REPRESSOR-RELATED"/>
    <property type="match status" value="1"/>
</dbReference>
<accession>A0A5N7MP51</accession>
<dbReference type="AlphaFoldDB" id="A0A5N7MP51"/>
<dbReference type="EMBL" id="VOSK01000172">
    <property type="protein sequence ID" value="MPR28792.1"/>
    <property type="molecule type" value="Genomic_DNA"/>
</dbReference>
<feature type="region of interest" description="Disordered" evidence="1">
    <location>
        <begin position="83"/>
        <end position="102"/>
    </location>
</feature>
<dbReference type="Pfam" id="PF00717">
    <property type="entry name" value="Peptidase_S24"/>
    <property type="match status" value="1"/>
</dbReference>
<dbReference type="GO" id="GO:0006508">
    <property type="term" value="P:proteolysis"/>
    <property type="evidence" value="ECO:0007669"/>
    <property type="project" value="InterPro"/>
</dbReference>
<evidence type="ECO:0000259" key="3">
    <source>
        <dbReference type="Pfam" id="PF01726"/>
    </source>
</evidence>
<dbReference type="InterPro" id="IPR036286">
    <property type="entry name" value="LexA/Signal_pep-like_sf"/>
</dbReference>
<dbReference type="GO" id="GO:0004252">
    <property type="term" value="F:serine-type endopeptidase activity"/>
    <property type="evidence" value="ECO:0007669"/>
    <property type="project" value="InterPro"/>
</dbReference>
<reference evidence="4 5" key="1">
    <citation type="journal article" date="2019" name="Syst. Appl. Microbiol.">
        <title>Microvirga tunisiensis sp. nov., a root nodule symbiotic bacterium isolated from Lupinus micranthus and L. luteus grown in Northern Tunisia.</title>
        <authorList>
            <person name="Msaddak A."/>
            <person name="Rejili M."/>
            <person name="Duran D."/>
            <person name="Mars M."/>
            <person name="Palacios J.M."/>
            <person name="Ruiz-Argueso T."/>
            <person name="Rey L."/>
            <person name="Imperial J."/>
        </authorList>
    </citation>
    <scope>NUCLEOTIDE SEQUENCE [LARGE SCALE GENOMIC DNA]</scope>
    <source>
        <strain evidence="4 5">Lmie10</strain>
    </source>
</reference>
<keyword evidence="5" id="KW-1185">Reference proteome</keyword>
<name>A0A5N7MP51_9HYPH</name>
<proteinExistence type="predicted"/>
<feature type="domain" description="Peptidase S24/S26A/S26B/S26C" evidence="2">
    <location>
        <begin position="155"/>
        <end position="239"/>
    </location>
</feature>
<comment type="caution">
    <text evidence="4">The sequence shown here is derived from an EMBL/GenBank/DDBJ whole genome shotgun (WGS) entry which is preliminary data.</text>
</comment>
<dbReference type="PANTHER" id="PTHR33516">
    <property type="entry name" value="LEXA REPRESSOR"/>
    <property type="match status" value="1"/>
</dbReference>
<organism evidence="4 5">
    <name type="scientific">Microvirga tunisiensis</name>
    <dbReference type="NCBI Taxonomy" id="2108360"/>
    <lineage>
        <taxon>Bacteria</taxon>
        <taxon>Pseudomonadati</taxon>
        <taxon>Pseudomonadota</taxon>
        <taxon>Alphaproteobacteria</taxon>
        <taxon>Hyphomicrobiales</taxon>
        <taxon>Methylobacteriaceae</taxon>
        <taxon>Microvirga</taxon>
    </lineage>
</organism>
<dbReference type="InterPro" id="IPR050077">
    <property type="entry name" value="LexA_repressor"/>
</dbReference>
<dbReference type="Pfam" id="PF01726">
    <property type="entry name" value="LexA_DNA_bind"/>
    <property type="match status" value="1"/>
</dbReference>
<dbReference type="InterPro" id="IPR006199">
    <property type="entry name" value="LexA_DNA-bd_dom"/>
</dbReference>
<dbReference type="Proteomes" id="UP000403266">
    <property type="component" value="Unassembled WGS sequence"/>
</dbReference>
<dbReference type="InterPro" id="IPR015927">
    <property type="entry name" value="Peptidase_S24_S26A/B/C"/>
</dbReference>
<dbReference type="SUPFAM" id="SSF51306">
    <property type="entry name" value="LexA/Signal peptidase"/>
    <property type="match status" value="1"/>
</dbReference>
<sequence>MLTQRQEEILKFIHQRISDGQLSPTQEEIAAAVKLRSKSQVNAIIDALVERGFLRRLPRRARALEVIRLPESFRRNQIKGRAESLAVEPGSNSDRSAEESPDLAGKHVMVHIPFWDAQARVSWADWLKAPSRIIPCPSYLLNRHGPKAARGLRDPDHVAFVMPDSTMAGEGFRLGDVVVIQRHVEAASGEIVLALPHNSRPVVRKLERRGTSLGLISTDQGMPAQVYGADAITIDGKVVGLLRAY</sequence>
<dbReference type="SUPFAM" id="SSF46785">
    <property type="entry name" value="Winged helix' DNA-binding domain"/>
    <property type="match status" value="1"/>
</dbReference>
<dbReference type="InterPro" id="IPR036390">
    <property type="entry name" value="WH_DNA-bd_sf"/>
</dbReference>
<evidence type="ECO:0008006" key="6">
    <source>
        <dbReference type="Google" id="ProtNLM"/>
    </source>
</evidence>
<feature type="domain" description="LexA repressor DNA-binding" evidence="3">
    <location>
        <begin position="2"/>
        <end position="63"/>
    </location>
</feature>
<dbReference type="Gene3D" id="2.10.109.10">
    <property type="entry name" value="Umud Fragment, subunit A"/>
    <property type="match status" value="1"/>
</dbReference>
<evidence type="ECO:0000313" key="5">
    <source>
        <dbReference type="Proteomes" id="UP000403266"/>
    </source>
</evidence>